<evidence type="ECO:0000313" key="3">
    <source>
        <dbReference type="EMBL" id="TXG52391.1"/>
    </source>
</evidence>
<dbReference type="PROSITE" id="PS00018">
    <property type="entry name" value="EF_HAND_1"/>
    <property type="match status" value="2"/>
</dbReference>
<dbReference type="InterPro" id="IPR011992">
    <property type="entry name" value="EF-hand-dom_pair"/>
</dbReference>
<dbReference type="OrthoDB" id="26525at2759"/>
<dbReference type="Gene3D" id="1.10.238.10">
    <property type="entry name" value="EF-hand"/>
    <property type="match status" value="1"/>
</dbReference>
<evidence type="ECO:0000313" key="4">
    <source>
        <dbReference type="Proteomes" id="UP000323000"/>
    </source>
</evidence>
<dbReference type="InterPro" id="IPR002048">
    <property type="entry name" value="EF_hand_dom"/>
</dbReference>
<dbReference type="PROSITE" id="PS50222">
    <property type="entry name" value="EF_HAND_2"/>
    <property type="match status" value="2"/>
</dbReference>
<keyword evidence="1" id="KW-0106">Calcium</keyword>
<dbReference type="CDD" id="cd00051">
    <property type="entry name" value="EFh"/>
    <property type="match status" value="1"/>
</dbReference>
<name>A0A5C7H617_9ROSI</name>
<dbReference type="SMART" id="SM00054">
    <property type="entry name" value="EFh"/>
    <property type="match status" value="2"/>
</dbReference>
<feature type="domain" description="EF-hand" evidence="2">
    <location>
        <begin position="187"/>
        <end position="213"/>
    </location>
</feature>
<organism evidence="3 4">
    <name type="scientific">Acer yangbiense</name>
    <dbReference type="NCBI Taxonomy" id="1000413"/>
    <lineage>
        <taxon>Eukaryota</taxon>
        <taxon>Viridiplantae</taxon>
        <taxon>Streptophyta</taxon>
        <taxon>Embryophyta</taxon>
        <taxon>Tracheophyta</taxon>
        <taxon>Spermatophyta</taxon>
        <taxon>Magnoliopsida</taxon>
        <taxon>eudicotyledons</taxon>
        <taxon>Gunneridae</taxon>
        <taxon>Pentapetalae</taxon>
        <taxon>rosids</taxon>
        <taxon>malvids</taxon>
        <taxon>Sapindales</taxon>
        <taxon>Sapindaceae</taxon>
        <taxon>Hippocastanoideae</taxon>
        <taxon>Acereae</taxon>
        <taxon>Acer</taxon>
    </lineage>
</organism>
<evidence type="ECO:0000259" key="2">
    <source>
        <dbReference type="PROSITE" id="PS50222"/>
    </source>
</evidence>
<protein>
    <recommendedName>
        <fullName evidence="2">EF-hand domain-containing protein</fullName>
    </recommendedName>
</protein>
<dbReference type="Proteomes" id="UP000323000">
    <property type="component" value="Chromosome 10"/>
</dbReference>
<evidence type="ECO:0000256" key="1">
    <source>
        <dbReference type="ARBA" id="ARBA00022837"/>
    </source>
</evidence>
<dbReference type="Pfam" id="PF13202">
    <property type="entry name" value="EF-hand_5"/>
    <property type="match status" value="2"/>
</dbReference>
<reference evidence="4" key="1">
    <citation type="journal article" date="2019" name="Gigascience">
        <title>De novo genome assembly of the endangered Acer yangbiense, a plant species with extremely small populations endemic to Yunnan Province, China.</title>
        <authorList>
            <person name="Yang J."/>
            <person name="Wariss H.M."/>
            <person name="Tao L."/>
            <person name="Zhang R."/>
            <person name="Yun Q."/>
            <person name="Hollingsworth P."/>
            <person name="Dao Z."/>
            <person name="Luo G."/>
            <person name="Guo H."/>
            <person name="Ma Y."/>
            <person name="Sun W."/>
        </authorList>
    </citation>
    <scope>NUCLEOTIDE SEQUENCE [LARGE SCALE GENOMIC DNA]</scope>
    <source>
        <strain evidence="4">cv. Malutang</strain>
    </source>
</reference>
<dbReference type="InterPro" id="IPR018247">
    <property type="entry name" value="EF_Hand_1_Ca_BS"/>
</dbReference>
<dbReference type="EMBL" id="VAHF01000010">
    <property type="protein sequence ID" value="TXG52391.1"/>
    <property type="molecule type" value="Genomic_DNA"/>
</dbReference>
<dbReference type="SUPFAM" id="SSF47473">
    <property type="entry name" value="EF-hand"/>
    <property type="match status" value="1"/>
</dbReference>
<dbReference type="GO" id="GO:0005509">
    <property type="term" value="F:calcium ion binding"/>
    <property type="evidence" value="ECO:0007669"/>
    <property type="project" value="InterPro"/>
</dbReference>
<comment type="caution">
    <text evidence="3">The sequence shown here is derived from an EMBL/GenBank/DDBJ whole genome shotgun (WGS) entry which is preliminary data.</text>
</comment>
<feature type="domain" description="EF-hand" evidence="2">
    <location>
        <begin position="139"/>
        <end position="174"/>
    </location>
</feature>
<proteinExistence type="predicted"/>
<sequence>MINHQTTSSILILAENTIRTGSAIAIQECSFWLDTLDTLILPYETELTTSIPLEPKSTILPPELESTITPEIKPNTNSSTLACTQPSVDKELIVYSRRKMPQEEIDDRTLPEQNHEFDKSRYSSMGVHNNTKGVPRLPDSEQKLADIFKSLDVNGDGVLCQRELKIAFNKWGAWFPGMPTYRANRGISVADANGDGRVDKAEFGDLVNYALSRGYKVN</sequence>
<keyword evidence="4" id="KW-1185">Reference proteome</keyword>
<dbReference type="AlphaFoldDB" id="A0A5C7H617"/>
<accession>A0A5C7H617</accession>
<gene>
    <name evidence="3" type="ORF">EZV62_021560</name>
</gene>